<dbReference type="InterPro" id="IPR053134">
    <property type="entry name" value="RNA-dir_DNA_polymerase"/>
</dbReference>
<dbReference type="InterPro" id="IPR043128">
    <property type="entry name" value="Rev_trsase/Diguanyl_cyclase"/>
</dbReference>
<dbReference type="SUPFAM" id="SSF56672">
    <property type="entry name" value="DNA/RNA polymerases"/>
    <property type="match status" value="1"/>
</dbReference>
<dbReference type="Gene3D" id="3.30.70.270">
    <property type="match status" value="1"/>
</dbReference>
<dbReference type="PROSITE" id="PS50878">
    <property type="entry name" value="RT_POL"/>
    <property type="match status" value="1"/>
</dbReference>
<organism evidence="2 3">
    <name type="scientific">Cardamine amara subsp. amara</name>
    <dbReference type="NCBI Taxonomy" id="228776"/>
    <lineage>
        <taxon>Eukaryota</taxon>
        <taxon>Viridiplantae</taxon>
        <taxon>Streptophyta</taxon>
        <taxon>Embryophyta</taxon>
        <taxon>Tracheophyta</taxon>
        <taxon>Spermatophyta</taxon>
        <taxon>Magnoliopsida</taxon>
        <taxon>eudicotyledons</taxon>
        <taxon>Gunneridae</taxon>
        <taxon>Pentapetalae</taxon>
        <taxon>rosids</taxon>
        <taxon>malvids</taxon>
        <taxon>Brassicales</taxon>
        <taxon>Brassicaceae</taxon>
        <taxon>Cardamineae</taxon>
        <taxon>Cardamine</taxon>
    </lineage>
</organism>
<proteinExistence type="predicted"/>
<dbReference type="InterPro" id="IPR043502">
    <property type="entry name" value="DNA/RNA_pol_sf"/>
</dbReference>
<accession>A0ABD0ZJX7</accession>
<evidence type="ECO:0000313" key="3">
    <source>
        <dbReference type="Proteomes" id="UP001558713"/>
    </source>
</evidence>
<dbReference type="FunFam" id="3.30.70.270:FF:000003">
    <property type="entry name" value="Transposon Ty3-G Gag-Pol polyprotein"/>
    <property type="match status" value="1"/>
</dbReference>
<feature type="domain" description="Reverse transcriptase" evidence="1">
    <location>
        <begin position="1"/>
        <end position="102"/>
    </location>
</feature>
<protein>
    <submittedName>
        <fullName evidence="2">Mitochondrial protein</fullName>
    </submittedName>
</protein>
<dbReference type="Pfam" id="PF00078">
    <property type="entry name" value="RVT_1"/>
    <property type="match status" value="1"/>
</dbReference>
<dbReference type="PANTHER" id="PTHR24559">
    <property type="entry name" value="TRANSPOSON TY3-I GAG-POL POLYPROTEIN"/>
    <property type="match status" value="1"/>
</dbReference>
<dbReference type="PANTHER" id="PTHR24559:SF450">
    <property type="entry name" value="RNA-DIRECTED DNA POLYMERASE HOMOLOG"/>
    <property type="match status" value="1"/>
</dbReference>
<dbReference type="EMBL" id="JBANAX010000739">
    <property type="protein sequence ID" value="KAL1194957.1"/>
    <property type="molecule type" value="Genomic_DNA"/>
</dbReference>
<comment type="caution">
    <text evidence="2">The sequence shown here is derived from an EMBL/GenBank/DDBJ whole genome shotgun (WGS) entry which is preliminary data.</text>
</comment>
<evidence type="ECO:0000259" key="1">
    <source>
        <dbReference type="PROSITE" id="PS50878"/>
    </source>
</evidence>
<dbReference type="Proteomes" id="UP001558713">
    <property type="component" value="Unassembled WGS sequence"/>
</dbReference>
<dbReference type="CDD" id="cd01647">
    <property type="entry name" value="RT_LTR"/>
    <property type="match status" value="1"/>
</dbReference>
<dbReference type="Gene3D" id="3.10.10.10">
    <property type="entry name" value="HIV Type 1 Reverse Transcriptase, subunit A, domain 1"/>
    <property type="match status" value="1"/>
</dbReference>
<evidence type="ECO:0000313" key="2">
    <source>
        <dbReference type="EMBL" id="KAL1194957.1"/>
    </source>
</evidence>
<reference evidence="2 3" key="1">
    <citation type="submission" date="2024-04" db="EMBL/GenBank/DDBJ databases">
        <title>Genome assembly C_amara_ONT_v2.</title>
        <authorList>
            <person name="Yant L."/>
            <person name="Moore C."/>
            <person name="Slenker M."/>
        </authorList>
    </citation>
    <scope>NUCLEOTIDE SEQUENCE [LARGE SCALE GENOMIC DNA]</scope>
    <source>
        <tissue evidence="2">Leaf</tissue>
    </source>
</reference>
<dbReference type="AlphaFoldDB" id="A0ABD0ZJX7"/>
<name>A0ABD0ZJX7_CARAN</name>
<gene>
    <name evidence="2" type="ORF">V5N11_030489</name>
</gene>
<sequence>MKDVMKTAFRPHDGHYEFLLITFGLTNALATFQSLMNQVVRPFHQKFLLVFFDDILVYSKTLVEHHEQLKTVLKLLQYHQLYANEMKCQFGSSRIEYLGHVILAEGVSAD</sequence>
<keyword evidence="3" id="KW-1185">Reference proteome</keyword>
<dbReference type="InterPro" id="IPR000477">
    <property type="entry name" value="RT_dom"/>
</dbReference>